<evidence type="ECO:0008006" key="3">
    <source>
        <dbReference type="Google" id="ProtNLM"/>
    </source>
</evidence>
<dbReference type="InterPro" id="IPR027417">
    <property type="entry name" value="P-loop_NTPase"/>
</dbReference>
<sequence>MTKTKGAGGIVRKTLEDWEAVPNTNPLCDDIDDAARKLGYVFDKTKTAETAAILCGQPGLGKSEAIRQALRTAGLKGVFFKHTDLRQLLDAFELAHRTSQPLILEEADNVLKSEGQANILKEAMDQAGRRIHTTERKVPDEDGKLVKQIVHIPLTAPLVLTSNKDLRKDSQFEPKMRPHVSALRSRVAPLYIGADRQTAWEFSCYLAICKRMLHKPDEKTSISPDSQNCALEWFTKNLLRLEDGSPRTLKDVAKFISYNPEEPRLWAKDMKAMLVNRDQPDFIPPGGVMPRIFLDRTAVARMSLRRAA</sequence>
<accession>A0AAJ5X506</accession>
<dbReference type="EMBL" id="CP119326">
    <property type="protein sequence ID" value="WEK41158.1"/>
    <property type="molecule type" value="Genomic_DNA"/>
</dbReference>
<protein>
    <recommendedName>
        <fullName evidence="3">AAA+ ATPase domain-containing protein</fullName>
    </recommendedName>
</protein>
<evidence type="ECO:0000313" key="2">
    <source>
        <dbReference type="Proteomes" id="UP001213664"/>
    </source>
</evidence>
<dbReference type="AlphaFoldDB" id="A0AAJ5X506"/>
<proteinExistence type="predicted"/>
<evidence type="ECO:0000313" key="1">
    <source>
        <dbReference type="EMBL" id="WEK41158.1"/>
    </source>
</evidence>
<dbReference type="SUPFAM" id="SSF52540">
    <property type="entry name" value="P-loop containing nucleoside triphosphate hydrolases"/>
    <property type="match status" value="1"/>
</dbReference>
<gene>
    <name evidence="1" type="ORF">P0Y50_06010</name>
</gene>
<organism evidence="1 2">
    <name type="scientific">Candidatus Brevundimonas colombiensis</name>
    <dbReference type="NCBI Taxonomy" id="3121376"/>
    <lineage>
        <taxon>Bacteria</taxon>
        <taxon>Pseudomonadati</taxon>
        <taxon>Pseudomonadota</taxon>
        <taxon>Alphaproteobacteria</taxon>
        <taxon>Caulobacterales</taxon>
        <taxon>Caulobacteraceae</taxon>
        <taxon>Brevundimonas</taxon>
    </lineage>
</organism>
<reference evidence="1" key="1">
    <citation type="submission" date="2023-03" db="EMBL/GenBank/DDBJ databases">
        <title>Andean soil-derived lignocellulolytic bacterial consortium as a source of novel taxa and putative plastic-active enzymes.</title>
        <authorList>
            <person name="Diaz-Garcia L."/>
            <person name="Chuvochina M."/>
            <person name="Feuerriegel G."/>
            <person name="Bunk B."/>
            <person name="Sproer C."/>
            <person name="Streit W.R."/>
            <person name="Rodriguez L.M."/>
            <person name="Overmann J."/>
            <person name="Jimenez D.J."/>
        </authorList>
    </citation>
    <scope>NUCLEOTIDE SEQUENCE</scope>
    <source>
        <strain evidence="1">MAG 833</strain>
    </source>
</reference>
<name>A0AAJ5X506_9CAUL</name>
<dbReference type="Proteomes" id="UP001213664">
    <property type="component" value="Chromosome"/>
</dbReference>